<dbReference type="EMBL" id="CATNWA010014775">
    <property type="protein sequence ID" value="CAI9575756.1"/>
    <property type="molecule type" value="Genomic_DNA"/>
</dbReference>
<protein>
    <submittedName>
        <fullName evidence="1">Uncharacterized protein</fullName>
    </submittedName>
</protein>
<organism evidence="1 2">
    <name type="scientific">Staurois parvus</name>
    <dbReference type="NCBI Taxonomy" id="386267"/>
    <lineage>
        <taxon>Eukaryota</taxon>
        <taxon>Metazoa</taxon>
        <taxon>Chordata</taxon>
        <taxon>Craniata</taxon>
        <taxon>Vertebrata</taxon>
        <taxon>Euteleostomi</taxon>
        <taxon>Amphibia</taxon>
        <taxon>Batrachia</taxon>
        <taxon>Anura</taxon>
        <taxon>Neobatrachia</taxon>
        <taxon>Ranoidea</taxon>
        <taxon>Ranidae</taxon>
        <taxon>Staurois</taxon>
    </lineage>
</organism>
<sequence length="101" mass="11315">MKDQPLTKKFPCKNISSEWIIPTVSPSVTNILLSHEWTPNNPSPSCTCSTRNKLIMLPECPEGAGGRPPPQRIQPGSEILQDLTERNISDFLLKTYPTLIR</sequence>
<feature type="non-terminal residue" evidence="1">
    <location>
        <position position="101"/>
    </location>
</feature>
<proteinExistence type="predicted"/>
<dbReference type="Proteomes" id="UP001162483">
    <property type="component" value="Unassembled WGS sequence"/>
</dbReference>
<evidence type="ECO:0000313" key="2">
    <source>
        <dbReference type="Proteomes" id="UP001162483"/>
    </source>
</evidence>
<name>A0ABN9DSZ0_9NEOB</name>
<reference evidence="1" key="1">
    <citation type="submission" date="2023-05" db="EMBL/GenBank/DDBJ databases">
        <authorList>
            <person name="Stuckert A."/>
        </authorList>
    </citation>
    <scope>NUCLEOTIDE SEQUENCE</scope>
</reference>
<accession>A0ABN9DSZ0</accession>
<gene>
    <name evidence="1" type="ORF">SPARVUS_LOCUS8240965</name>
</gene>
<evidence type="ECO:0000313" key="1">
    <source>
        <dbReference type="EMBL" id="CAI9575756.1"/>
    </source>
</evidence>
<keyword evidence="2" id="KW-1185">Reference proteome</keyword>
<comment type="caution">
    <text evidence="1">The sequence shown here is derived from an EMBL/GenBank/DDBJ whole genome shotgun (WGS) entry which is preliminary data.</text>
</comment>